<sequence>MRLDKVHAEVGLPILSPDGYDPESVAEAANEDHALLEGMEVDLYASGSQESVVADPPLALPSRPPVDAHAAVPRSVYERLLPTANPDERDAIDSRLANPDERDAIDSRLANPDQRDAIVIRLIMLLSVDRQPQMGGVSVYQGRQLAAHHV</sequence>
<organism evidence="2 3">
    <name type="scientific">Phytophthora fragariaefolia</name>
    <dbReference type="NCBI Taxonomy" id="1490495"/>
    <lineage>
        <taxon>Eukaryota</taxon>
        <taxon>Sar</taxon>
        <taxon>Stramenopiles</taxon>
        <taxon>Oomycota</taxon>
        <taxon>Peronosporomycetes</taxon>
        <taxon>Peronosporales</taxon>
        <taxon>Peronosporaceae</taxon>
        <taxon>Phytophthora</taxon>
    </lineage>
</organism>
<evidence type="ECO:0000256" key="1">
    <source>
        <dbReference type="SAM" id="MobiDB-lite"/>
    </source>
</evidence>
<keyword evidence="3" id="KW-1185">Reference proteome</keyword>
<comment type="caution">
    <text evidence="2">The sequence shown here is derived from an EMBL/GenBank/DDBJ whole genome shotgun (WGS) entry which is preliminary data.</text>
</comment>
<dbReference type="Proteomes" id="UP001165121">
    <property type="component" value="Unassembled WGS sequence"/>
</dbReference>
<reference evidence="2" key="1">
    <citation type="submission" date="2023-04" db="EMBL/GenBank/DDBJ databases">
        <title>Phytophthora fragariaefolia NBRC 109709.</title>
        <authorList>
            <person name="Ichikawa N."/>
            <person name="Sato H."/>
            <person name="Tonouchi N."/>
        </authorList>
    </citation>
    <scope>NUCLEOTIDE SEQUENCE</scope>
    <source>
        <strain evidence="2">NBRC 109709</strain>
    </source>
</reference>
<gene>
    <name evidence="2" type="ORF">Pfra01_000159000</name>
</gene>
<protein>
    <submittedName>
        <fullName evidence="2">Unnamed protein product</fullName>
    </submittedName>
</protein>
<feature type="region of interest" description="Disordered" evidence="1">
    <location>
        <begin position="84"/>
        <end position="109"/>
    </location>
</feature>
<dbReference type="AlphaFoldDB" id="A0A9W6TRG0"/>
<evidence type="ECO:0000313" key="2">
    <source>
        <dbReference type="EMBL" id="GMF18383.1"/>
    </source>
</evidence>
<proteinExistence type="predicted"/>
<feature type="compositionally biased region" description="Basic and acidic residues" evidence="1">
    <location>
        <begin position="86"/>
        <end position="106"/>
    </location>
</feature>
<accession>A0A9W6TRG0</accession>
<name>A0A9W6TRG0_9STRA</name>
<evidence type="ECO:0000313" key="3">
    <source>
        <dbReference type="Proteomes" id="UP001165121"/>
    </source>
</evidence>
<dbReference type="EMBL" id="BSXT01000128">
    <property type="protein sequence ID" value="GMF18383.1"/>
    <property type="molecule type" value="Genomic_DNA"/>
</dbReference>